<accession>A0A829QB30</accession>
<reference evidence="1 2" key="1">
    <citation type="submission" date="2013-12" db="EMBL/GenBank/DDBJ databases">
        <authorList>
            <person name="Zelazny A."/>
            <person name="Olivier K."/>
            <person name="Holland S."/>
            <person name="Lenaerts A."/>
            <person name="Ordway D."/>
            <person name="DeGroote M.A."/>
            <person name="Parker T."/>
            <person name="Sizemore C."/>
            <person name="Tallon L.J."/>
            <person name="Sadzewicz L.K."/>
            <person name="Sengamalay N."/>
            <person name="Fraser C.M."/>
            <person name="Hine E."/>
            <person name="Shefchek K.A."/>
            <person name="Das S.P."/>
            <person name="Tettelin H."/>
        </authorList>
    </citation>
    <scope>NUCLEOTIDE SEQUENCE [LARGE SCALE GENOMIC DNA]</scope>
    <source>
        <strain evidence="1 2">1948</strain>
    </source>
</reference>
<dbReference type="AlphaFoldDB" id="A0A829QB30"/>
<protein>
    <submittedName>
        <fullName evidence="1">Uncharacterized protein</fullName>
    </submittedName>
</protein>
<comment type="caution">
    <text evidence="1">The sequence shown here is derived from an EMBL/GenBank/DDBJ whole genome shotgun (WGS) entry which is preliminary data.</text>
</comment>
<organism evidence="1 2">
    <name type="scientific">Mycobacteroides abscessus 1948</name>
    <dbReference type="NCBI Taxonomy" id="1299323"/>
    <lineage>
        <taxon>Bacteria</taxon>
        <taxon>Bacillati</taxon>
        <taxon>Actinomycetota</taxon>
        <taxon>Actinomycetes</taxon>
        <taxon>Mycobacteriales</taxon>
        <taxon>Mycobacteriaceae</taxon>
        <taxon>Mycobacteroides</taxon>
        <taxon>Mycobacteroides abscessus</taxon>
    </lineage>
</organism>
<evidence type="ECO:0000313" key="2">
    <source>
        <dbReference type="Proteomes" id="UP000021210"/>
    </source>
</evidence>
<proteinExistence type="predicted"/>
<evidence type="ECO:0000313" key="1">
    <source>
        <dbReference type="EMBL" id="EUA60322.1"/>
    </source>
</evidence>
<sequence>MIVFGVWFVGFNILLWVGDRIDKRNRAELADISRDFDALGPNPSLEEMQPALDRLAAYRIRFENWRSPTSNPT</sequence>
<dbReference type="Proteomes" id="UP000021210">
    <property type="component" value="Unassembled WGS sequence"/>
</dbReference>
<gene>
    <name evidence="1" type="ORF">I542_0453</name>
</gene>
<dbReference type="EMBL" id="JAOH01000002">
    <property type="protein sequence ID" value="EUA60322.1"/>
    <property type="molecule type" value="Genomic_DNA"/>
</dbReference>
<name>A0A829QB30_9MYCO</name>